<dbReference type="AlphaFoldDB" id="A0AAJ0U406"/>
<evidence type="ECO:0000313" key="1">
    <source>
        <dbReference type="EMBL" id="MBK1704698.1"/>
    </source>
</evidence>
<reference evidence="1" key="2">
    <citation type="journal article" date="2020" name="Microorganisms">
        <title>Osmotic Adaptation and Compatible Solute Biosynthesis of Phototrophic Bacteria as Revealed from Genome Analyses.</title>
        <authorList>
            <person name="Imhoff J.F."/>
            <person name="Rahn T."/>
            <person name="Kunzel S."/>
            <person name="Keller A."/>
            <person name="Neulinger S.C."/>
        </authorList>
    </citation>
    <scope>NUCLEOTIDE SEQUENCE</scope>
    <source>
        <strain evidence="1">DSM 11080</strain>
    </source>
</reference>
<dbReference type="RefSeq" id="WP_200345905.1">
    <property type="nucleotide sequence ID" value="NZ_NRSJ01000013.1"/>
</dbReference>
<evidence type="ECO:0000313" key="2">
    <source>
        <dbReference type="Proteomes" id="UP001296776"/>
    </source>
</evidence>
<sequence>MSDYSEKGIPEIAGEITSYLAAHRKAADTLEGVAGWWITRHRVEESQQRVQEALDLLVAQGKVNREPLADGRMLYSLNEDDSADG</sequence>
<accession>A0AAJ0U406</accession>
<dbReference type="EMBL" id="NRSJ01000013">
    <property type="protein sequence ID" value="MBK1704698.1"/>
    <property type="molecule type" value="Genomic_DNA"/>
</dbReference>
<dbReference type="Proteomes" id="UP001296776">
    <property type="component" value="Unassembled WGS sequence"/>
</dbReference>
<gene>
    <name evidence="1" type="ORF">CKO40_09150</name>
</gene>
<reference evidence="1" key="1">
    <citation type="submission" date="2017-08" db="EMBL/GenBank/DDBJ databases">
        <authorList>
            <person name="Imhoff J.F."/>
            <person name="Rahn T."/>
            <person name="Kuenzel S."/>
            <person name="Neulinger S.C."/>
        </authorList>
    </citation>
    <scope>NUCLEOTIDE SEQUENCE</scope>
    <source>
        <strain evidence="1">DSM 11080</strain>
    </source>
</reference>
<proteinExistence type="predicted"/>
<comment type="caution">
    <text evidence="1">The sequence shown here is derived from an EMBL/GenBank/DDBJ whole genome shotgun (WGS) entry which is preliminary data.</text>
</comment>
<protein>
    <submittedName>
        <fullName evidence="1">Uncharacterized protein</fullName>
    </submittedName>
</protein>
<organism evidence="1 2">
    <name type="scientific">Halochromatium glycolicum</name>
    <dbReference type="NCBI Taxonomy" id="85075"/>
    <lineage>
        <taxon>Bacteria</taxon>
        <taxon>Pseudomonadati</taxon>
        <taxon>Pseudomonadota</taxon>
        <taxon>Gammaproteobacteria</taxon>
        <taxon>Chromatiales</taxon>
        <taxon>Chromatiaceae</taxon>
        <taxon>Halochromatium</taxon>
    </lineage>
</organism>
<keyword evidence="2" id="KW-1185">Reference proteome</keyword>
<name>A0AAJ0U406_9GAMM</name>